<dbReference type="InParanoid" id="A0A0C3FGH2"/>
<evidence type="ECO:0000256" key="1">
    <source>
        <dbReference type="ARBA" id="ARBA00010817"/>
    </source>
</evidence>
<feature type="region of interest" description="Disordered" evidence="4">
    <location>
        <begin position="252"/>
        <end position="323"/>
    </location>
</feature>
<dbReference type="GO" id="GO:0006307">
    <property type="term" value="P:DNA alkylation repair"/>
    <property type="evidence" value="ECO:0007669"/>
    <property type="project" value="TreeGrafter"/>
</dbReference>
<reference evidence="6 7" key="1">
    <citation type="submission" date="2014-04" db="EMBL/GenBank/DDBJ databases">
        <authorList>
            <consortium name="DOE Joint Genome Institute"/>
            <person name="Kuo A."/>
            <person name="Tarkka M."/>
            <person name="Buscot F."/>
            <person name="Kohler A."/>
            <person name="Nagy L.G."/>
            <person name="Floudas D."/>
            <person name="Copeland A."/>
            <person name="Barry K.W."/>
            <person name="Cichocki N."/>
            <person name="Veneault-Fourrey C."/>
            <person name="LaButti K."/>
            <person name="Lindquist E.A."/>
            <person name="Lipzen A."/>
            <person name="Lundell T."/>
            <person name="Morin E."/>
            <person name="Murat C."/>
            <person name="Sun H."/>
            <person name="Tunlid A."/>
            <person name="Henrissat B."/>
            <person name="Grigoriev I.V."/>
            <person name="Hibbett D.S."/>
            <person name="Martin F."/>
            <person name="Nordberg H.P."/>
            <person name="Cantor M.N."/>
            <person name="Hua S.X."/>
        </authorList>
    </citation>
    <scope>NUCLEOTIDE SEQUENCE [LARGE SCALE GENOMIC DNA]</scope>
    <source>
        <strain evidence="6 7">F 1598</strain>
    </source>
</reference>
<protein>
    <recommendedName>
        <fullName evidence="5">HhH-GPD domain-containing protein</fullName>
    </recommendedName>
</protein>
<organism evidence="6 7">
    <name type="scientific">Piloderma croceum (strain F 1598)</name>
    <dbReference type="NCBI Taxonomy" id="765440"/>
    <lineage>
        <taxon>Eukaryota</taxon>
        <taxon>Fungi</taxon>
        <taxon>Dikarya</taxon>
        <taxon>Basidiomycota</taxon>
        <taxon>Agaricomycotina</taxon>
        <taxon>Agaricomycetes</taxon>
        <taxon>Agaricomycetidae</taxon>
        <taxon>Atheliales</taxon>
        <taxon>Atheliaceae</taxon>
        <taxon>Piloderma</taxon>
    </lineage>
</organism>
<evidence type="ECO:0000256" key="2">
    <source>
        <dbReference type="ARBA" id="ARBA00022763"/>
    </source>
</evidence>
<name>A0A0C3FGH2_PILCF</name>
<dbReference type="InterPro" id="IPR051912">
    <property type="entry name" value="Alkylbase_DNA_Glycosylase/TA"/>
</dbReference>
<dbReference type="SUPFAM" id="SSF48150">
    <property type="entry name" value="DNA-glycosylase"/>
    <property type="match status" value="1"/>
</dbReference>
<feature type="compositionally biased region" description="Polar residues" evidence="4">
    <location>
        <begin position="1"/>
        <end position="17"/>
    </location>
</feature>
<evidence type="ECO:0000256" key="3">
    <source>
        <dbReference type="ARBA" id="ARBA00023204"/>
    </source>
</evidence>
<accession>A0A0C3FGH2</accession>
<reference evidence="7" key="2">
    <citation type="submission" date="2015-01" db="EMBL/GenBank/DDBJ databases">
        <title>Evolutionary Origins and Diversification of the Mycorrhizal Mutualists.</title>
        <authorList>
            <consortium name="DOE Joint Genome Institute"/>
            <consortium name="Mycorrhizal Genomics Consortium"/>
            <person name="Kohler A."/>
            <person name="Kuo A."/>
            <person name="Nagy L.G."/>
            <person name="Floudas D."/>
            <person name="Copeland A."/>
            <person name="Barry K.W."/>
            <person name="Cichocki N."/>
            <person name="Veneault-Fourrey C."/>
            <person name="LaButti K."/>
            <person name="Lindquist E.A."/>
            <person name="Lipzen A."/>
            <person name="Lundell T."/>
            <person name="Morin E."/>
            <person name="Murat C."/>
            <person name="Riley R."/>
            <person name="Ohm R."/>
            <person name="Sun H."/>
            <person name="Tunlid A."/>
            <person name="Henrissat B."/>
            <person name="Grigoriev I.V."/>
            <person name="Hibbett D.S."/>
            <person name="Martin F."/>
        </authorList>
    </citation>
    <scope>NUCLEOTIDE SEQUENCE [LARGE SCALE GENOMIC DNA]</scope>
    <source>
        <strain evidence="7">F 1598</strain>
    </source>
</reference>
<keyword evidence="3" id="KW-0234">DNA repair</keyword>
<dbReference type="SMART" id="SM00478">
    <property type="entry name" value="ENDO3c"/>
    <property type="match status" value="1"/>
</dbReference>
<dbReference type="PANTHER" id="PTHR43003">
    <property type="entry name" value="DNA-3-METHYLADENINE GLYCOSYLASE"/>
    <property type="match status" value="1"/>
</dbReference>
<dbReference type="GO" id="GO:0032131">
    <property type="term" value="F:alkylated DNA binding"/>
    <property type="evidence" value="ECO:0007669"/>
    <property type="project" value="TreeGrafter"/>
</dbReference>
<feature type="region of interest" description="Disordered" evidence="4">
    <location>
        <begin position="1"/>
        <end position="44"/>
    </location>
</feature>
<dbReference type="GO" id="GO:0006285">
    <property type="term" value="P:base-excision repair, AP site formation"/>
    <property type="evidence" value="ECO:0007669"/>
    <property type="project" value="UniProtKB-ARBA"/>
</dbReference>
<keyword evidence="7" id="KW-1185">Reference proteome</keyword>
<evidence type="ECO:0000313" key="6">
    <source>
        <dbReference type="EMBL" id="KIM78929.1"/>
    </source>
</evidence>
<dbReference type="GO" id="GO:0005634">
    <property type="term" value="C:nucleus"/>
    <property type="evidence" value="ECO:0007669"/>
    <property type="project" value="TreeGrafter"/>
</dbReference>
<dbReference type="GO" id="GO:0032993">
    <property type="term" value="C:protein-DNA complex"/>
    <property type="evidence" value="ECO:0007669"/>
    <property type="project" value="TreeGrafter"/>
</dbReference>
<gene>
    <name evidence="6" type="ORF">PILCRDRAFT_824053</name>
</gene>
<evidence type="ECO:0000256" key="4">
    <source>
        <dbReference type="SAM" id="MobiDB-lite"/>
    </source>
</evidence>
<evidence type="ECO:0000259" key="5">
    <source>
        <dbReference type="SMART" id="SM00478"/>
    </source>
</evidence>
<feature type="domain" description="HhH-GPD" evidence="5">
    <location>
        <begin position="101"/>
        <end position="294"/>
    </location>
</feature>
<dbReference type="PANTHER" id="PTHR43003:SF5">
    <property type="entry name" value="DNA-3-METHYLADENINE GLYCOSYLASE"/>
    <property type="match status" value="1"/>
</dbReference>
<dbReference type="FunFam" id="1.10.340.30:FF:000004">
    <property type="entry name" value="DNA-3-methyladenine glycosylase II"/>
    <property type="match status" value="1"/>
</dbReference>
<keyword evidence="2" id="KW-0227">DNA damage</keyword>
<dbReference type="Pfam" id="PF00730">
    <property type="entry name" value="HhH-GPD"/>
    <property type="match status" value="1"/>
</dbReference>
<feature type="compositionally biased region" description="Basic and acidic residues" evidence="4">
    <location>
        <begin position="252"/>
        <end position="272"/>
    </location>
</feature>
<dbReference type="HOGENOM" id="CLU_033011_1_0_1"/>
<proteinExistence type="inferred from homology"/>
<dbReference type="Proteomes" id="UP000054166">
    <property type="component" value="Unassembled WGS sequence"/>
</dbReference>
<dbReference type="AlphaFoldDB" id="A0A0C3FGH2"/>
<dbReference type="InterPro" id="IPR003265">
    <property type="entry name" value="HhH-GPD_domain"/>
</dbReference>
<evidence type="ECO:0000313" key="7">
    <source>
        <dbReference type="Proteomes" id="UP000054166"/>
    </source>
</evidence>
<comment type="similarity">
    <text evidence="1">Belongs to the alkylbase DNA glycosidase AlkA family.</text>
</comment>
<dbReference type="GO" id="GO:0008725">
    <property type="term" value="F:DNA-3-methyladenine glycosylase activity"/>
    <property type="evidence" value="ECO:0007669"/>
    <property type="project" value="TreeGrafter"/>
</dbReference>
<dbReference type="Gene3D" id="1.10.340.30">
    <property type="entry name" value="Hypothetical protein, domain 2"/>
    <property type="match status" value="1"/>
</dbReference>
<dbReference type="Gene3D" id="1.10.1670.40">
    <property type="match status" value="2"/>
</dbReference>
<feature type="compositionally biased region" description="Low complexity" evidence="4">
    <location>
        <begin position="306"/>
        <end position="319"/>
    </location>
</feature>
<dbReference type="STRING" id="765440.A0A0C3FGH2"/>
<dbReference type="OrthoDB" id="415889at2759"/>
<dbReference type="CDD" id="cd00056">
    <property type="entry name" value="ENDO3c"/>
    <property type="match status" value="1"/>
</dbReference>
<dbReference type="InterPro" id="IPR011257">
    <property type="entry name" value="DNA_glycosylase"/>
</dbReference>
<dbReference type="EMBL" id="KN833013">
    <property type="protein sequence ID" value="KIM78929.1"/>
    <property type="molecule type" value="Genomic_DNA"/>
</dbReference>
<dbReference type="GO" id="GO:0043916">
    <property type="term" value="F:DNA-7-methylguanine glycosylase activity"/>
    <property type="evidence" value="ECO:0007669"/>
    <property type="project" value="TreeGrafter"/>
</dbReference>
<sequence length="415" mass="45406">MVSTRSASGLSSLPQQTAAAASRSKRKAAPEPSTAQKKVRPNGTNTVTPLAAVLSFDFEEAKQHLINADARFEDLFSKMPCKPFVHLEQVHPFRALATSILGQQISWKAARSINHKFIRLFDQTIPEDPDYAKGESATSFFPSPQQVVATDLATLRTAGLSGRKAEYIHDLAARFVDGRLSTQKLLEATDEELSEMLIQIYGVGKWTVDMFSIFSMRRPNILPVADLGVQRGVLRWFLSLHSPTYSINISPDKVKSAEEKKAEAKTTHEGKGKGKGKKGKTKANEDALPVFGEASGTPPEITADDVSSVPPGPASVSPPKDGRNQIEEVSAQAELASMPTPFTPSINRTLNAVKGSNVPPLPDGLTVNMLKSRLDPKKKIKGAILTPKEMEDLTEPWKPYRSLAVFYMWSLLEEN</sequence>